<organism evidence="1 2">
    <name type="scientific">Sphingobium indicum (strain DSM 16412 / CCM 7286 / MTCC 6364 / B90A)</name>
    <dbReference type="NCBI Taxonomy" id="861109"/>
    <lineage>
        <taxon>Bacteria</taxon>
        <taxon>Pseudomonadati</taxon>
        <taxon>Pseudomonadota</taxon>
        <taxon>Alphaproteobacteria</taxon>
        <taxon>Sphingomonadales</taxon>
        <taxon>Sphingomonadaceae</taxon>
        <taxon>Sphingobium</taxon>
    </lineage>
</organism>
<reference evidence="1 2" key="1">
    <citation type="journal article" date="2012" name="J. Bacteriol.">
        <title>Genome sequence of Sphingobium indicum B90A, a hexachlorocyclohexane-degrading bacterium.</title>
        <authorList>
            <person name="Anand S."/>
            <person name="Sangwan N."/>
            <person name="Lata P."/>
            <person name="Kaur J."/>
            <person name="Dua A."/>
            <person name="Singh A.K."/>
            <person name="Verma M."/>
            <person name="Kaur J."/>
            <person name="Khurana J.P."/>
            <person name="Khurana P."/>
            <person name="Mathur S."/>
            <person name="Lal R."/>
        </authorList>
    </citation>
    <scope>NUCLEOTIDE SEQUENCE [LARGE SCALE GENOMIC DNA]</scope>
    <source>
        <strain evidence="2">DSM 16412 / CCM 7286 / MTCC 6364 / B90A</strain>
    </source>
</reference>
<dbReference type="Proteomes" id="UP000004550">
    <property type="component" value="Chromosome"/>
</dbReference>
<proteinExistence type="predicted"/>
<dbReference type="KEGG" id="sinb:SIDU_09455"/>
<dbReference type="EMBL" id="CP013070">
    <property type="protein sequence ID" value="APL94717.1"/>
    <property type="molecule type" value="Genomic_DNA"/>
</dbReference>
<dbReference type="AlphaFoldDB" id="A0A1L5BPM5"/>
<evidence type="ECO:0000313" key="2">
    <source>
        <dbReference type="Proteomes" id="UP000004550"/>
    </source>
</evidence>
<accession>A0A1L5BPM5</accession>
<sequence length="153" mass="16946">MTPVGADTIRAAMAIKRNIKLVSDEQLQAFFDDFESSSTVLEGGGLSFPGFRATNYLQEILPDAFIVKPALRRSAAIRLFRRALFQARRDGPLTAETVIGRAEEFLRTDRAVSLKKFTLWTKIRAKGMDQAQEIKFKWGDIVNGGAKVGHSAA</sequence>
<gene>
    <name evidence="1" type="ORF">SIDU_09455</name>
</gene>
<name>A0A1L5BPM5_SPHIB</name>
<protein>
    <submittedName>
        <fullName evidence="1">Uncharacterized protein</fullName>
    </submittedName>
</protein>
<evidence type="ECO:0000313" key="1">
    <source>
        <dbReference type="EMBL" id="APL94717.1"/>
    </source>
</evidence>